<dbReference type="SMR" id="A0A0U1R0I0"/>
<dbReference type="InterPro" id="IPR003535">
    <property type="entry name" value="Intimin/invasin_bac"/>
</dbReference>
<dbReference type="SMART" id="SM00409">
    <property type="entry name" value="IG"/>
    <property type="match status" value="14"/>
</dbReference>
<dbReference type="Pfam" id="PF09134">
    <property type="entry name" value="Invasin_D3"/>
    <property type="match status" value="20"/>
</dbReference>
<feature type="disulfide bond" evidence="11">
    <location>
        <begin position="2722"/>
        <end position="2793"/>
    </location>
</feature>
<dbReference type="PANTHER" id="PTHR39576:SF2">
    <property type="entry name" value="ATTACHING AND EFFACING PROTEIN HOMOLOG-RELATED"/>
    <property type="match status" value="1"/>
</dbReference>
<dbReference type="GO" id="GO:0009279">
    <property type="term" value="C:cell outer membrane"/>
    <property type="evidence" value="ECO:0007669"/>
    <property type="project" value="UniProtKB-SubCell"/>
</dbReference>
<dbReference type="InterPro" id="IPR013783">
    <property type="entry name" value="Ig-like_fold"/>
</dbReference>
<feature type="domain" description="Big-1" evidence="7">
    <location>
        <begin position="1747"/>
        <end position="1838"/>
    </location>
</feature>
<dbReference type="KEGG" id="ypi:YpsIP31758_0608"/>
<reference evidence="9 10" key="1">
    <citation type="journal article" date="2007" name="PLoS Genet.">
        <title>The complete genome sequence of Yersinia pseudotuberculosis IP31758, the causative agent of Far East scarlet-like fever.</title>
        <authorList>
            <person name="Eppinger M."/>
            <person name="Rosovitz M.J."/>
            <person name="Fricke W.F."/>
            <person name="Rasko D.A."/>
            <person name="Kokorina G."/>
            <person name="Fayolle C."/>
            <person name="Lindler L.E."/>
            <person name="Carniel E."/>
            <person name="Ravel J."/>
        </authorList>
    </citation>
    <scope>NUCLEOTIDE SEQUENCE [LARGE SCALE GENOMIC DNA]</scope>
    <source>
        <strain evidence="9 10">IP 31758</strain>
    </source>
</reference>
<dbReference type="Gene3D" id="2.60.40.10">
    <property type="entry name" value="Immunoglobulins"/>
    <property type="match status" value="20"/>
</dbReference>
<feature type="domain" description="LysM" evidence="8">
    <location>
        <begin position="73"/>
        <end position="121"/>
    </location>
</feature>
<feature type="domain" description="Big-1" evidence="7">
    <location>
        <begin position="2151"/>
        <end position="2242"/>
    </location>
</feature>
<reference evidence="11" key="2">
    <citation type="journal article" date="2017" name="Protein Sci.">
        <title>Structure of the Y. pseudotuberculosis adhesin InvasinE.</title>
        <authorList>
            <person name="Sadana P."/>
            <person name="Monnich M."/>
            <person name="Unverzagt C."/>
            <person name="Scrima A."/>
        </authorList>
    </citation>
    <scope>X-RAY CRYSTALLOGRAPHY (1.70 ANGSTROMS) OF 2448-2795</scope>
    <scope>DISULFIDE BONDS</scope>
</reference>
<dbReference type="CDD" id="cd00118">
    <property type="entry name" value="LysM"/>
    <property type="match status" value="1"/>
</dbReference>
<evidence type="ECO:0000256" key="4">
    <source>
        <dbReference type="ARBA" id="ARBA00023237"/>
    </source>
</evidence>
<evidence type="ECO:0000259" key="8">
    <source>
        <dbReference type="PROSITE" id="PS51782"/>
    </source>
</evidence>
<feature type="domain" description="Big-1" evidence="7">
    <location>
        <begin position="1545"/>
        <end position="1636"/>
    </location>
</feature>
<dbReference type="InterPro" id="IPR036779">
    <property type="entry name" value="LysM_dom_sf"/>
</dbReference>
<feature type="domain" description="Big-1" evidence="7">
    <location>
        <begin position="2353"/>
        <end position="2444"/>
    </location>
</feature>
<feature type="domain" description="Big-1" evidence="7">
    <location>
        <begin position="2252"/>
        <end position="2343"/>
    </location>
</feature>
<dbReference type="InterPro" id="IPR018392">
    <property type="entry name" value="LysM"/>
</dbReference>
<dbReference type="PANTHER" id="PTHR39576">
    <property type="entry name" value="ATTACHING AND EFFACING PROTEIN HOMOLOG-RELATED-RELATED"/>
    <property type="match status" value="1"/>
</dbReference>
<feature type="domain" description="Big-1" evidence="7">
    <location>
        <begin position="1646"/>
        <end position="1737"/>
    </location>
</feature>
<evidence type="ECO:0000256" key="6">
    <source>
        <dbReference type="ARBA" id="ARBA00074571"/>
    </source>
</evidence>
<feature type="domain" description="Big-1" evidence="7">
    <location>
        <begin position="636"/>
        <end position="727"/>
    </location>
</feature>
<feature type="domain" description="Big-1" evidence="7">
    <location>
        <begin position="535"/>
        <end position="626"/>
    </location>
</feature>
<feature type="domain" description="Big-1" evidence="7">
    <location>
        <begin position="1040"/>
        <end position="1131"/>
    </location>
</feature>
<feature type="domain" description="Big-1" evidence="7">
    <location>
        <begin position="737"/>
        <end position="828"/>
    </location>
</feature>
<dbReference type="PRINTS" id="PR01369">
    <property type="entry name" value="INTIMIN"/>
</dbReference>
<evidence type="ECO:0000313" key="9">
    <source>
        <dbReference type="EMBL" id="ABS48626.1"/>
    </source>
</evidence>
<feature type="domain" description="Big-1" evidence="7">
    <location>
        <begin position="1444"/>
        <end position="1535"/>
    </location>
</feature>
<accession>A0A0U1R0I0</accession>
<feature type="domain" description="Big-1" evidence="7">
    <location>
        <begin position="1343"/>
        <end position="1434"/>
    </location>
</feature>
<dbReference type="NCBIfam" id="NF040981">
    <property type="entry name" value="Ve_YrIlm_NTERM"/>
    <property type="match status" value="1"/>
</dbReference>
<protein>
    <recommendedName>
        <fullName evidence="6">Invasin</fullName>
    </recommendedName>
</protein>
<dbReference type="RefSeq" id="WP_012104486.1">
    <property type="nucleotide sequence ID" value="NC_009708.1"/>
</dbReference>
<gene>
    <name evidence="9" type="ordered locus">YpsIP31758_0608</name>
</gene>
<dbReference type="PROSITE" id="PS51127">
    <property type="entry name" value="BIG1"/>
    <property type="match status" value="20"/>
</dbReference>
<dbReference type="SMART" id="SM00634">
    <property type="entry name" value="BID_1"/>
    <property type="match status" value="20"/>
</dbReference>
<dbReference type="GO" id="GO:0007155">
    <property type="term" value="P:cell adhesion"/>
    <property type="evidence" value="ECO:0007669"/>
    <property type="project" value="InterPro"/>
</dbReference>
<dbReference type="FunFam" id="2.40.160.160:FF:000001">
    <property type="entry name" value="Intimin-like inverse autotransporter SinH"/>
    <property type="match status" value="1"/>
</dbReference>
<dbReference type="InterPro" id="IPR003344">
    <property type="entry name" value="Big_1_dom"/>
</dbReference>
<evidence type="ECO:0000256" key="3">
    <source>
        <dbReference type="ARBA" id="ARBA00023136"/>
    </source>
</evidence>
<dbReference type="PDBsum" id="5N40"/>
<dbReference type="PDB" id="5N40">
    <property type="method" value="X-ray"/>
    <property type="resolution" value="1.70 A"/>
    <property type="chains" value="A=2448-2795"/>
</dbReference>
<proteinExistence type="evidence at protein level"/>
<dbReference type="InterPro" id="IPR008541">
    <property type="entry name" value="InvE_AD"/>
</dbReference>
<dbReference type="Pfam" id="PF11924">
    <property type="entry name" value="IAT_beta"/>
    <property type="match status" value="1"/>
</dbReference>
<evidence type="ECO:0000313" key="10">
    <source>
        <dbReference type="Proteomes" id="UP000002412"/>
    </source>
</evidence>
<dbReference type="InterPro" id="IPR051715">
    <property type="entry name" value="Intimin-Invasin_domain"/>
</dbReference>
<feature type="domain" description="Big-1" evidence="7">
    <location>
        <begin position="2050"/>
        <end position="2141"/>
    </location>
</feature>
<feature type="domain" description="Big-1" evidence="7">
    <location>
        <begin position="939"/>
        <end position="1030"/>
    </location>
</feature>
<organism evidence="9 10">
    <name type="scientific">Yersinia pseudotuberculosis serotype O:1b (strain IP 31758)</name>
    <dbReference type="NCBI Taxonomy" id="349747"/>
    <lineage>
        <taxon>Bacteria</taxon>
        <taxon>Pseudomonadati</taxon>
        <taxon>Pseudomonadota</taxon>
        <taxon>Gammaproteobacteria</taxon>
        <taxon>Enterobacterales</taxon>
        <taxon>Yersiniaceae</taxon>
        <taxon>Yersinia</taxon>
    </lineage>
</organism>
<dbReference type="Gene3D" id="2.40.160.160">
    <property type="entry name" value="Inverse autotransporter, beta-domain"/>
    <property type="match status" value="1"/>
</dbReference>
<evidence type="ECO:0000256" key="1">
    <source>
        <dbReference type="ARBA" id="ARBA00004442"/>
    </source>
</evidence>
<comment type="subcellular location">
    <subcellularLocation>
        <location evidence="1">Cell outer membrane</location>
    </subcellularLocation>
</comment>
<dbReference type="SUPFAM" id="SSF49373">
    <property type="entry name" value="Invasin/intimin cell-adhesion fragments"/>
    <property type="match status" value="20"/>
</dbReference>
<evidence type="ECO:0000256" key="5">
    <source>
        <dbReference type="ARBA" id="ARBA00057597"/>
    </source>
</evidence>
<sequence>MIKYFSFFKKPEPIVGILPNRQSHHILPTHIRRVAWGTLLLQLFIPLSVSFSPAIAAMKASKADTMVSYSSTEPYVLGSGETVAMVAKKYGITVDELKKINIYRTFSRPFTALTTGDEIDIPRKASPFSVDNNKDNRLSVENTLAGHAVAGATALSNGDVAKSGERMVRSAASNEFNNSAQQWLSQFGTARIQLNINDDFHLDGSAADVLIPLYDNEKSILFTQLGARNKDSRNTVNMGAGVRTFQGNWMYGANTFFDNDLTGKNRRIGVGAEAWTDYLKLSANNYFGITDWHQSRDFIDYNERPANGYDLRAEAYLPSYPQLGGKAMYEKYRGDDVALFGKDNRQKNPHAITAGVNYTPIPLVTIGAEHRAGKGGQNDSNINFQLNYRLGETWQSHIDPSAVAASRTLAGSRYDLVERNNHIVLDYQKQNLVRLSLPDSLAGDPFSQLSVTAQVTATHGLERIDWQSAELMAAGGVLKQTSKNGLEITLPEYQMNRTGGNSYILNAIAYDTQGNASSQASMLITVNAQKINIANSTLVAAPVNIEANNSDTSVVTLTLKDGNNIPVTGQNVTFLSPLGTLSAMTDSGNGVYTATLTAGTVSGTTAVSSNINGIALDMTPATVTLNGNSGELSTTNSTLVAAPVNIEANGSDTSVVTLTLRDNNNNPVTGQTVNFAGTLGTLGAVTEGSSGVYTATLTAGIIVGTSSITASVSSTALGVTPATVILNGDSSNLSTTNSTLVAAPVNIEANGSDTSVVTLTLRDNNNNPVTGQTVNFAGTLGTLGAVTEGSSGVYTATLTAGIIVGTSSITASVNSTALGVTPATVILNGDSGNLSTTNSTLVAAPVNIEANGSDTSVVTLTLRDNNNNPVTGQTVAFTSTLGTLGNVTEQASGLYTATLTAGTVSGVASLSVSVGGNALGVTPATVTLNGDSGNLSTTNSTLVAAPVNIEANGSDTSVVTLTLRDNNNNPVTGQTVAFTSTLGTLGTVSEGSSGVYTATLTAETVAGVASLSVSVGGSALGVTPATVTLNGDSGNLSTTNSTLVAAPINIEANGSDTSVVTLTLRDNNNNPVTGQTVAFTSTLGTLGTVSEGSSGVYTATLTAETVAGVASLSVSVNSTALGVTPATVILNGDSGNLSTTNSTLVAAPVNIEANGSDTSVVTLTLRDSNNNPVTGQTVAFTSTLGTLDNVTEQASGVYTATLTAGTVSGVASLSASVGGSALGVTPATVILNGDSGNLSTTNSTLVAAPVNIEANSSDTSVVTLTLRDNNNNPVTGQTVAFTSTLGTLGNVTEQASGLYTATLTAGTVSGVASLSVSVGGNALGVTPATVTLNGDSGNLSTTNSTLVAAPVNIEANGSDTSVVTLTLRDNNNNPVTGQTVAFTSTLGTLGNVTEQASGVYTATLTAGTVSGVASLSVSVGGNALGVTPATVILNGDSGNLSTTNSTLVAAPVNIEANGSDTSVVTLTLRDNNNNPVTGQTVAFTSTLGTLGNVTEQASGVYTATLTAGTVSGVASLSVSVGGNALGVTPATVTLNGDSGNLSTTNSMLVAAPVNIEANGSDTSVVTLTLRDSNNNPVTGQTVTFTSTLGTLDNVTEQASGVYTATLTAGTVSGVASLSASVGGNALGVTPATVTLNGDSGNLSTTNSTLVAAPVNIEANGSDTSVVTLTLRDNNNNPVTGQTVAFTSTLGTLGNVTEQASGFYTATLTAGTVSGVASLSVSVGGSALGVTPATVTLNGDSGNLSTTNSTLVAAPVNIEANGSDTSVVTLTLRDSNNNPVTGQTVAFTSTLGTLGNVTEQASGLYTATLTAGAVAGVASLSVSVGGNALGVTPATVTLNGDSGNLSTTNSTLVAAPVNIEANGSDTSVVTLTLRDNNNNPVTGQTVAFTSTLGTLGNVTEQASGVYTATLTAGTVAGVASLSVSVGGNALGVTPATVILNGDSGNLSTTNSTLVAAPVNIEANGSDTSVVTLTLRDSNNNPVTGQTVAFTSTLGTLGNVTEQASGLYTATLTAGAVAGVASLSVSVGGNALGVTPATVTLNGDSGNLSTTNSTLVAAPVNIEANGSDTSVVTLTLRDNNNNPVTGQTVAFTSTLGTLGNVTEQASGVYTATLTAGTVAGVASLSVSVGGNALGVTPATVILNGDSGNLSTTNSTLVAAPVNIEANGSDTSVVTLTLRDNNNNPVTGQTVAFTSTLGTLGNVTEQASGVYTATLTAGTVAGVASLSINVGGNALGVTPATVTLNGDSGNLSVTNSTLVAAPVNIEANSSDTSVVTLTLRDNNNNPVTGQTVAFTSTLGTLGNVTEQASGVYTATLTAGTVSGVASLSVSVGGSALGVTPATVTLNGDSGNLSTTNSTLVAAPVNIEANGSDTSVVTLTLRDNNNNPVTGQTVAFTSTLGTLGNVTEQASGVYTATLTAGTVAGVASLSVSVGGNALGVTPATVTLNGDSGNLSTTNSTLVAAPVNIEANGSDTSVVTLTLRDSNNNPVTGQTVAFTSTLGTLDNVTEQASGLYTATLTAGTLTGTASLSVNVDGNNLGTTPATINVIPAPVDLTVLTDNARKNIGQAISLTVIAKYKSTDVVAPNVKMTFEQVAVVNRQNSPVSSSGVVQIADANYDAFTGMTDANGQLTVSVTDPNGIGVQTTLRAKAESGDMENTNVTFNVITSPDSAQASMWGNMAETLTASGVTFKRPYLAAEKPGTIGTNVENNETWAMFNQSQAVAMCTVPSSSQLVSLYNLYPLNQIQTVAGWPTMQVYRSSTSAVIGQHFYVYMNTGNYAYNSIGNGDVDGNYNVSCSL</sequence>
<dbReference type="InterPro" id="IPR038177">
    <property type="entry name" value="IAT_beta_sf"/>
</dbReference>
<feature type="domain" description="Big-1" evidence="7">
    <location>
        <begin position="1242"/>
        <end position="1333"/>
    </location>
</feature>
<feature type="domain" description="Big-1" evidence="7">
    <location>
        <begin position="1848"/>
        <end position="1939"/>
    </location>
</feature>
<feature type="domain" description="Big-1" evidence="7">
    <location>
        <begin position="838"/>
        <end position="929"/>
    </location>
</feature>
<keyword evidence="11" id="KW-0002">3D-structure</keyword>
<dbReference type="Gene3D" id="3.10.350.10">
    <property type="entry name" value="LysM domain"/>
    <property type="match status" value="1"/>
</dbReference>
<evidence type="ECO:0000259" key="7">
    <source>
        <dbReference type="PROSITE" id="PS51127"/>
    </source>
</evidence>
<dbReference type="InterPro" id="IPR015217">
    <property type="entry name" value="Invasin_dom_3"/>
</dbReference>
<keyword evidence="3" id="KW-0472">Membrane</keyword>
<feature type="domain" description="Big-1" evidence="7">
    <location>
        <begin position="1141"/>
        <end position="1232"/>
    </location>
</feature>
<evidence type="ECO:0000256" key="2">
    <source>
        <dbReference type="ARBA" id="ARBA00010116"/>
    </source>
</evidence>
<feature type="domain" description="Big-1" evidence="7">
    <location>
        <begin position="2454"/>
        <end position="2545"/>
    </location>
</feature>
<name>A0A0U1R0I0_YERP3</name>
<comment type="function">
    <text evidence="5">Invasin is a protein that allows enteric bacteria to penetrate cultured mammalian cells. The entry of invasin in the cell is mediated by binding several beta-1 chain integrins.</text>
</comment>
<dbReference type="Proteomes" id="UP000002412">
    <property type="component" value="Chromosome"/>
</dbReference>
<dbReference type="InterPro" id="IPR008964">
    <property type="entry name" value="Invasin/intimin_cell_adhesion"/>
</dbReference>
<evidence type="ECO:0007829" key="11">
    <source>
        <dbReference type="PDB" id="5N40"/>
    </source>
</evidence>
<feature type="domain" description="Big-1" evidence="7">
    <location>
        <begin position="1949"/>
        <end position="2040"/>
    </location>
</feature>
<dbReference type="EMBL" id="CP000720">
    <property type="protein sequence ID" value="ABS48626.1"/>
    <property type="molecule type" value="Genomic_DNA"/>
</dbReference>
<dbReference type="InterPro" id="IPR003599">
    <property type="entry name" value="Ig_sub"/>
</dbReference>
<dbReference type="PROSITE" id="PS51782">
    <property type="entry name" value="LYSM"/>
    <property type="match status" value="1"/>
</dbReference>
<dbReference type="HOGENOM" id="CLU_000289_0_0_6"/>
<comment type="similarity">
    <text evidence="2">Belongs to the intimin/invasin family.</text>
</comment>
<dbReference type="Pfam" id="PF05689">
    <property type="entry name" value="InvE_AD"/>
    <property type="match status" value="1"/>
</dbReference>
<dbReference type="InterPro" id="IPR024519">
    <property type="entry name" value="IAT_beta"/>
</dbReference>
<keyword evidence="4" id="KW-0998">Cell outer membrane</keyword>